<accession>H5U6L8</accession>
<evidence type="ECO:0000313" key="2">
    <source>
        <dbReference type="EMBL" id="GAB41376.1"/>
    </source>
</evidence>
<evidence type="ECO:0000256" key="1">
    <source>
        <dbReference type="SAM" id="MobiDB-lite"/>
    </source>
</evidence>
<sequence length="66" mass="7408">MFTELGTDPRPLLARSVRDQTWTMTWPENHLEPHQFTSMGTGECGEDTAGDLFGRADCQRRPAMPG</sequence>
<feature type="region of interest" description="Disordered" evidence="1">
    <location>
        <begin position="26"/>
        <end position="48"/>
    </location>
</feature>
<proteinExistence type="predicted"/>
<comment type="caution">
    <text evidence="2">The sequence shown here is derived from an EMBL/GenBank/DDBJ whole genome shotgun (WGS) entry which is preliminary data.</text>
</comment>
<evidence type="ECO:0000313" key="3">
    <source>
        <dbReference type="Proteomes" id="UP000005845"/>
    </source>
</evidence>
<protein>
    <submittedName>
        <fullName evidence="2">Uncharacterized protein</fullName>
    </submittedName>
</protein>
<dbReference type="EMBL" id="BAFC01000127">
    <property type="protein sequence ID" value="GAB41376.1"/>
    <property type="molecule type" value="Genomic_DNA"/>
</dbReference>
<gene>
    <name evidence="2" type="ORF">GOSPT_129_00230</name>
</gene>
<dbReference type="AlphaFoldDB" id="H5U6L8"/>
<name>H5U6L8_9ACTN</name>
<reference evidence="2 3" key="1">
    <citation type="submission" date="2012-02" db="EMBL/GenBank/DDBJ databases">
        <title>Whole genome shotgun sequence of Gordonia sputi NBRC 100414.</title>
        <authorList>
            <person name="Yoshida I."/>
            <person name="Hosoyama A."/>
            <person name="Tsuchikane K."/>
            <person name="Katsumata H."/>
            <person name="Yamazaki S."/>
            <person name="Fujita N."/>
        </authorList>
    </citation>
    <scope>NUCLEOTIDE SEQUENCE [LARGE SCALE GENOMIC DNA]</scope>
    <source>
        <strain evidence="2 3">NBRC 100414</strain>
    </source>
</reference>
<organism evidence="2 3">
    <name type="scientific">Gordonia sputi NBRC 100414</name>
    <dbReference type="NCBI Taxonomy" id="1089453"/>
    <lineage>
        <taxon>Bacteria</taxon>
        <taxon>Bacillati</taxon>
        <taxon>Actinomycetota</taxon>
        <taxon>Actinomycetes</taxon>
        <taxon>Mycobacteriales</taxon>
        <taxon>Gordoniaceae</taxon>
        <taxon>Gordonia</taxon>
    </lineage>
</organism>
<dbReference type="Proteomes" id="UP000005845">
    <property type="component" value="Unassembled WGS sequence"/>
</dbReference>
<keyword evidence="3" id="KW-1185">Reference proteome</keyword>